<organism evidence="4 5">
    <name type="scientific">Crassostrea virginica</name>
    <name type="common">Eastern oyster</name>
    <dbReference type="NCBI Taxonomy" id="6565"/>
    <lineage>
        <taxon>Eukaryota</taxon>
        <taxon>Metazoa</taxon>
        <taxon>Spiralia</taxon>
        <taxon>Lophotrochozoa</taxon>
        <taxon>Mollusca</taxon>
        <taxon>Bivalvia</taxon>
        <taxon>Autobranchia</taxon>
        <taxon>Pteriomorphia</taxon>
        <taxon>Ostreida</taxon>
        <taxon>Ostreoidea</taxon>
        <taxon>Ostreidae</taxon>
        <taxon>Crassostrea</taxon>
    </lineage>
</organism>
<gene>
    <name evidence="5" type="primary">LOC111099858</name>
</gene>
<protein>
    <submittedName>
        <fullName evidence="5">Uncharacterized protein LOC111099858</fullName>
    </submittedName>
</protein>
<keyword evidence="4" id="KW-1185">Reference proteome</keyword>
<dbReference type="Gene3D" id="2.170.300.10">
    <property type="entry name" value="Tie2 ligand-binding domain superfamily"/>
    <property type="match status" value="1"/>
</dbReference>
<keyword evidence="3" id="KW-0472">Membrane</keyword>
<evidence type="ECO:0000256" key="1">
    <source>
        <dbReference type="ARBA" id="ARBA00022536"/>
    </source>
</evidence>
<evidence type="ECO:0000313" key="4">
    <source>
        <dbReference type="Proteomes" id="UP000694844"/>
    </source>
</evidence>
<sequence length="261" mass="28897">MDKCSSGYFGDFCNRTCPAGRYGPLCGGVCTPKCSVKKCHHVYGCGENNSTTVQAMISDKCSSGYFGDFCNRTCPAGRYGPLCGGVCTPKCSVKKCHHVYGCGENNSTTVQAMISGNSHSAQHLQITTKYNLHQSEKNSEVFDNHHSFTKNEIQPMYIYLFVGLGVVLVLFMVIMIIELYRKVKFVKREIVIEQSYNETTLRGESSNQFNRTFCNTSSKQSKGSRPHPSVDIEYAEINEVVEMQANNNSYVTTNGGRGGSR</sequence>
<evidence type="ECO:0000313" key="5">
    <source>
        <dbReference type="RefSeq" id="XP_022287038.1"/>
    </source>
</evidence>
<accession>A0A8B8A8W1</accession>
<proteinExistence type="predicted"/>
<name>A0A8B8A8W1_CRAVI</name>
<dbReference type="PANTHER" id="PTHR24043">
    <property type="entry name" value="SCAVENGER RECEPTOR CLASS F"/>
    <property type="match status" value="1"/>
</dbReference>
<dbReference type="GeneID" id="111099858"/>
<dbReference type="AlphaFoldDB" id="A0A8B8A8W1"/>
<keyword evidence="1" id="KW-0245">EGF-like domain</keyword>
<dbReference type="KEGG" id="cvn:111099858"/>
<feature type="region of interest" description="Disordered" evidence="2">
    <location>
        <begin position="208"/>
        <end position="228"/>
    </location>
</feature>
<dbReference type="RefSeq" id="XP_022287038.1">
    <property type="nucleotide sequence ID" value="XM_022431330.1"/>
</dbReference>
<dbReference type="Proteomes" id="UP000694844">
    <property type="component" value="Chromosome 6"/>
</dbReference>
<feature type="transmembrane region" description="Helical" evidence="3">
    <location>
        <begin position="156"/>
        <end position="180"/>
    </location>
</feature>
<dbReference type="InterPro" id="IPR042635">
    <property type="entry name" value="MEGF10/SREC1/2-like"/>
</dbReference>
<dbReference type="GO" id="GO:0005044">
    <property type="term" value="F:scavenger receptor activity"/>
    <property type="evidence" value="ECO:0007669"/>
    <property type="project" value="InterPro"/>
</dbReference>
<dbReference type="PANTHER" id="PTHR24043:SF8">
    <property type="entry name" value="EGF-LIKE DOMAIN-CONTAINING PROTEIN"/>
    <property type="match status" value="1"/>
</dbReference>
<keyword evidence="3" id="KW-0812">Transmembrane</keyword>
<evidence type="ECO:0000256" key="3">
    <source>
        <dbReference type="SAM" id="Phobius"/>
    </source>
</evidence>
<feature type="compositionally biased region" description="Polar residues" evidence="2">
    <location>
        <begin position="208"/>
        <end position="223"/>
    </location>
</feature>
<reference evidence="5" key="1">
    <citation type="submission" date="2025-08" db="UniProtKB">
        <authorList>
            <consortium name="RefSeq"/>
        </authorList>
    </citation>
    <scope>IDENTIFICATION</scope>
    <source>
        <tissue evidence="5">Whole sample</tissue>
    </source>
</reference>
<dbReference type="OrthoDB" id="6212901at2759"/>
<evidence type="ECO:0000256" key="2">
    <source>
        <dbReference type="SAM" id="MobiDB-lite"/>
    </source>
</evidence>
<keyword evidence="3" id="KW-1133">Transmembrane helix</keyword>